<gene>
    <name evidence="2" type="ORF">ACH47X_11510</name>
</gene>
<accession>A0ABW7XJ46</accession>
<dbReference type="SUPFAM" id="SSF54593">
    <property type="entry name" value="Glyoxalase/Bleomycin resistance protein/Dihydroxybiphenyl dioxygenase"/>
    <property type="match status" value="1"/>
</dbReference>
<dbReference type="InterPro" id="IPR029068">
    <property type="entry name" value="Glyas_Bleomycin-R_OHBP_Dase"/>
</dbReference>
<organism evidence="2 3">
    <name type="scientific">Promicromonospora kroppenstedtii</name>
    <dbReference type="NCBI Taxonomy" id="440482"/>
    <lineage>
        <taxon>Bacteria</taxon>
        <taxon>Bacillati</taxon>
        <taxon>Actinomycetota</taxon>
        <taxon>Actinomycetes</taxon>
        <taxon>Micrococcales</taxon>
        <taxon>Promicromonosporaceae</taxon>
        <taxon>Promicromonospora</taxon>
    </lineage>
</organism>
<reference evidence="2 3" key="1">
    <citation type="submission" date="2024-10" db="EMBL/GenBank/DDBJ databases">
        <title>The Natural Products Discovery Center: Release of the First 8490 Sequenced Strains for Exploring Actinobacteria Biosynthetic Diversity.</title>
        <authorList>
            <person name="Kalkreuter E."/>
            <person name="Kautsar S.A."/>
            <person name="Yang D."/>
            <person name="Bader C.D."/>
            <person name="Teijaro C.N."/>
            <person name="Fluegel L."/>
            <person name="Davis C.M."/>
            <person name="Simpson J.R."/>
            <person name="Lauterbach L."/>
            <person name="Steele A.D."/>
            <person name="Gui C."/>
            <person name="Meng S."/>
            <person name="Li G."/>
            <person name="Viehrig K."/>
            <person name="Ye F."/>
            <person name="Su P."/>
            <person name="Kiefer A.F."/>
            <person name="Nichols A."/>
            <person name="Cepeda A.J."/>
            <person name="Yan W."/>
            <person name="Fan B."/>
            <person name="Jiang Y."/>
            <person name="Adhikari A."/>
            <person name="Zheng C.-J."/>
            <person name="Schuster L."/>
            <person name="Cowan T.M."/>
            <person name="Smanski M.J."/>
            <person name="Chevrette M.G."/>
            <person name="De Carvalho L.P.S."/>
            <person name="Shen B."/>
        </authorList>
    </citation>
    <scope>NUCLEOTIDE SEQUENCE [LARGE SCALE GENOMIC DNA]</scope>
    <source>
        <strain evidence="2 3">NPDC019481</strain>
    </source>
</reference>
<evidence type="ECO:0000259" key="1">
    <source>
        <dbReference type="PROSITE" id="PS51819"/>
    </source>
</evidence>
<evidence type="ECO:0000313" key="2">
    <source>
        <dbReference type="EMBL" id="MFI2487531.1"/>
    </source>
</evidence>
<dbReference type="InterPro" id="IPR052164">
    <property type="entry name" value="Anthracycline_SecMetBiosynth"/>
</dbReference>
<comment type="caution">
    <text evidence="2">The sequence shown here is derived from an EMBL/GenBank/DDBJ whole genome shotgun (WGS) entry which is preliminary data.</text>
</comment>
<sequence>MSLRGFSTINYWADDVGAAADWYSELLGVEPYFQRPGPDGKPAYAEFRIGDNEAELGLVSRAFAPPGLPAQPGGALMYWHVDDLDGFVARLLELGATEYEPITPRGDNGFVTASVVDPFGNLLGVMYNPHYVQQFGGGPGAARLPE</sequence>
<keyword evidence="3" id="KW-1185">Reference proteome</keyword>
<dbReference type="InterPro" id="IPR037523">
    <property type="entry name" value="VOC_core"/>
</dbReference>
<dbReference type="RefSeq" id="WP_397404331.1">
    <property type="nucleotide sequence ID" value="NZ_JBIRYI010000006.1"/>
</dbReference>
<evidence type="ECO:0000313" key="3">
    <source>
        <dbReference type="Proteomes" id="UP001611580"/>
    </source>
</evidence>
<dbReference type="PANTHER" id="PTHR33993">
    <property type="entry name" value="GLYOXALASE-RELATED"/>
    <property type="match status" value="1"/>
</dbReference>
<feature type="domain" description="VOC" evidence="1">
    <location>
        <begin position="5"/>
        <end position="128"/>
    </location>
</feature>
<proteinExistence type="predicted"/>
<protein>
    <submittedName>
        <fullName evidence="2">VOC family protein</fullName>
    </submittedName>
</protein>
<dbReference type="Proteomes" id="UP001611580">
    <property type="component" value="Unassembled WGS sequence"/>
</dbReference>
<dbReference type="Pfam" id="PF00903">
    <property type="entry name" value="Glyoxalase"/>
    <property type="match status" value="1"/>
</dbReference>
<dbReference type="InterPro" id="IPR004360">
    <property type="entry name" value="Glyas_Fos-R_dOase_dom"/>
</dbReference>
<name>A0ABW7XJ46_9MICO</name>
<dbReference type="PROSITE" id="PS51819">
    <property type="entry name" value="VOC"/>
    <property type="match status" value="1"/>
</dbReference>
<dbReference type="Gene3D" id="3.10.180.10">
    <property type="entry name" value="2,3-Dihydroxybiphenyl 1,2-Dioxygenase, domain 1"/>
    <property type="match status" value="1"/>
</dbReference>
<dbReference type="EMBL" id="JBIRYI010000006">
    <property type="protein sequence ID" value="MFI2487531.1"/>
    <property type="molecule type" value="Genomic_DNA"/>
</dbReference>